<feature type="domain" description="AAA+ ATPase" evidence="4">
    <location>
        <begin position="1221"/>
        <end position="1375"/>
    </location>
</feature>
<dbReference type="OMA" id="DLNVCSR"/>
<dbReference type="Pfam" id="PF25408">
    <property type="entry name" value="AAA_lid_NAV1"/>
    <property type="match status" value="1"/>
</dbReference>
<accession>E2AHT0</accession>
<feature type="region of interest" description="Disordered" evidence="3">
    <location>
        <begin position="1511"/>
        <end position="1533"/>
    </location>
</feature>
<organism evidence="6">
    <name type="scientific">Camponotus floridanus</name>
    <name type="common">Florida carpenter ant</name>
    <dbReference type="NCBI Taxonomy" id="104421"/>
    <lineage>
        <taxon>Eukaryota</taxon>
        <taxon>Metazoa</taxon>
        <taxon>Ecdysozoa</taxon>
        <taxon>Arthropoda</taxon>
        <taxon>Hexapoda</taxon>
        <taxon>Insecta</taxon>
        <taxon>Pterygota</taxon>
        <taxon>Neoptera</taxon>
        <taxon>Endopterygota</taxon>
        <taxon>Hymenoptera</taxon>
        <taxon>Apocrita</taxon>
        <taxon>Aculeata</taxon>
        <taxon>Formicoidea</taxon>
        <taxon>Formicidae</taxon>
        <taxon>Formicinae</taxon>
        <taxon>Camponotus</taxon>
    </lineage>
</organism>
<feature type="region of interest" description="Disordered" evidence="3">
    <location>
        <begin position="871"/>
        <end position="946"/>
    </location>
</feature>
<feature type="region of interest" description="Disordered" evidence="3">
    <location>
        <begin position="549"/>
        <end position="614"/>
    </location>
</feature>
<feature type="region of interest" description="Disordered" evidence="3">
    <location>
        <begin position="786"/>
        <end position="836"/>
    </location>
</feature>
<feature type="region of interest" description="Disordered" evidence="3">
    <location>
        <begin position="1547"/>
        <end position="1584"/>
    </location>
</feature>
<feature type="compositionally biased region" description="Basic residues" evidence="3">
    <location>
        <begin position="566"/>
        <end position="576"/>
    </location>
</feature>
<dbReference type="Gene3D" id="3.40.50.300">
    <property type="entry name" value="P-loop containing nucleotide triphosphate hydrolases"/>
    <property type="match status" value="1"/>
</dbReference>
<keyword evidence="6" id="KW-1185">Reference proteome</keyword>
<sequence>MDVNVCSRRVHDGYATIRSRGRPRAVYRSDSEELLKETDGPYALPRLSNFRMVSEDARQVPRWADLGRDQPLIENYGTLRVARSHDLEEPRKVTLKTFSKRDKLGITSRNDVKHLKENNDKNYELYKRDDHQTDLCNHCEWKREGCARYDCDQRLYDAVPVEDDSKIPKIFYVGKASLENDFANIDNSQRDVFEKSRENVENLNNYSTKDLKTNYIFQNHEDFHVQVKNDKLTSVKDEEDMKDDIIKSSKTSFKNDLENAKRFSKDRQPIYAVPQVFSKPRRERRLVIVDGNYVPSGDLYRTTVKYIEDINRNLAEIDKSYEKMKASPRTYGVINRIAKGELVSENMSGNLFGYVRKRDMVPMLPINTDIDEVIEERNEKDSRKDNKYLRRPNSKGRLPPKILPRSSSIENTSRHSTGSTTASSSKSTESLYAISESLTELPKINDFQKQDSIWNRTCQESEKCDLQNQSKSDIDRDVSKRIKPEDSKSKDSSSSTDDEVSISKNRLPVTNAIRRNRFRVDQAEKLLLKKERASNEILGRISGKLEQVRSSENHLKNRQYDTLPSRKSKISSKPLHKSSEDMLDGERISRKDTSLQRSYSSNNDIRRKESTDENLAGIQQNPFYMMDATEVILKGQLERSNYLQQQDCFLKTRHNSLESKETDGKIQSTGGFATLPRRGNLVKDHSDPLRRFSGNGPILEPLYEHAVSNPVKPRETQSVIPWWELATRKYRHRSCPSLQAHVVSAFEQSLSNMTQRLQQLTATAEKKDSELQELRETIERLRKQSAEAGLNNGPAASNGRRHTLGDSESGTTGCTGSSSSSSNHHHQGASMARQLSADSVTSLNSLSSACSASSNHHKKKGWLRSSFSKAFSRSRKNRHGSVSDAEDCKESPGGDLSAPNSPRLPTASKHESSRGQAARSNGQKSPDHENPLSGSKSSSALYKKEDEDVDELKKQLREKDLVLTDIRLEALSSAHQLESLKDTVIKMRYEMLNLKQNNERLQRLVTSKSLTSSQSSLPSDPDRRFSMTEVASSVAALSNGDASSTADQLEDLNVPVEHDVVPSNATTSEPVLEQDTDGKRINVAVYLGSERNFNYNLITGSGSTDGTIGEPPHCIIASVCISNKTSWDALDSMVRRCFKEYVSRVDPVTNLGLGVECVAAYHLGEASRCTTDSQHPELLPCGYLVGHVKTIYLVLSGYSWLAVDTLIPRSIVQRLISLLTEHRRVILCGPSGTGKSYLAGKLAHALVDTDNDTKDAAAVATFNVDHKSSKELRQYLAHIAERCDSSAADELPRVIILENLQHAASLGELFSGLLGTRHSSCPAIIGTMSQATCSTTNLQLHHNFRWVLCANHMEPVKGFLGRYLRRKLLEHELRECAGTRNAEMAAVVEWLPRVWLHLNKFLETHSSSDVTIGPRLFLSCPMEVAGSQVWFTDLWNYSVIPYLVEAVREGLTLYGRRVSGNGNGEPTWEDPAQFITSSYPWLSTHAVHGGSDALLRLRPEDVGYDVVSSGHNSGVGASSVKSLGSTHSDTEGDPLLNMLMRLQEAANYSSPHSNDSDSVTSLDSSHTRHSEDLSSSIRGVESAL</sequence>
<dbReference type="Proteomes" id="UP000000311">
    <property type="component" value="Unassembled WGS sequence"/>
</dbReference>
<evidence type="ECO:0000256" key="1">
    <source>
        <dbReference type="ARBA" id="ARBA00006255"/>
    </source>
</evidence>
<dbReference type="PANTHER" id="PTHR12784:SF28">
    <property type="entry name" value="PROTEIN SICKIE"/>
    <property type="match status" value="1"/>
</dbReference>
<feature type="compositionally biased region" description="Basic and acidic residues" evidence="3">
    <location>
        <begin position="377"/>
        <end position="388"/>
    </location>
</feature>
<dbReference type="STRING" id="104421.E2AHT0"/>
<evidence type="ECO:0000256" key="3">
    <source>
        <dbReference type="SAM" id="MobiDB-lite"/>
    </source>
</evidence>
<evidence type="ECO:0000256" key="2">
    <source>
        <dbReference type="ARBA" id="ARBA00023054"/>
    </source>
</evidence>
<dbReference type="EMBL" id="GL439579">
    <property type="protein sequence ID" value="EFN67009.1"/>
    <property type="molecule type" value="Genomic_DNA"/>
</dbReference>
<dbReference type="InterPro" id="IPR027417">
    <property type="entry name" value="P-loop_NTPase"/>
</dbReference>
<evidence type="ECO:0000313" key="6">
    <source>
        <dbReference type="Proteomes" id="UP000000311"/>
    </source>
</evidence>
<protein>
    <submittedName>
        <fullName evidence="5">Neuron navigator 2</fullName>
    </submittedName>
</protein>
<name>E2AHT0_CAMFO</name>
<feature type="compositionally biased region" description="Basic and acidic residues" evidence="3">
    <location>
        <begin position="577"/>
        <end position="594"/>
    </location>
</feature>
<feature type="compositionally biased region" description="Polar residues" evidence="3">
    <location>
        <begin position="914"/>
        <end position="924"/>
    </location>
</feature>
<feature type="region of interest" description="Disordered" evidence="3">
    <location>
        <begin position="377"/>
        <end position="428"/>
    </location>
</feature>
<gene>
    <name evidence="5" type="ORF">EAG_04302</name>
</gene>
<feature type="compositionally biased region" description="Basic and acidic residues" evidence="3">
    <location>
        <begin position="472"/>
        <end position="491"/>
    </location>
</feature>
<keyword evidence="2" id="KW-0175">Coiled coil</keyword>
<dbReference type="Pfam" id="PF23092">
    <property type="entry name" value="Ubiquitin_6"/>
    <property type="match status" value="1"/>
</dbReference>
<dbReference type="InterPro" id="IPR003593">
    <property type="entry name" value="AAA+_ATPase"/>
</dbReference>
<evidence type="ECO:0000259" key="4">
    <source>
        <dbReference type="SMART" id="SM00382"/>
    </source>
</evidence>
<dbReference type="InterPro" id="IPR057126">
    <property type="entry name" value="NAV1-like_ubiquitin-like"/>
</dbReference>
<evidence type="ECO:0000313" key="5">
    <source>
        <dbReference type="EMBL" id="EFN67009.1"/>
    </source>
</evidence>
<dbReference type="PANTHER" id="PTHR12784">
    <property type="entry name" value="STEERIN"/>
    <property type="match status" value="1"/>
</dbReference>
<dbReference type="InParanoid" id="E2AHT0"/>
<feature type="compositionally biased region" description="Polar residues" evidence="3">
    <location>
        <begin position="1511"/>
        <end position="1527"/>
    </location>
</feature>
<reference evidence="5 6" key="1">
    <citation type="journal article" date="2010" name="Science">
        <title>Genomic comparison of the ants Camponotus floridanus and Harpegnathos saltator.</title>
        <authorList>
            <person name="Bonasio R."/>
            <person name="Zhang G."/>
            <person name="Ye C."/>
            <person name="Mutti N.S."/>
            <person name="Fang X."/>
            <person name="Qin N."/>
            <person name="Donahue G."/>
            <person name="Yang P."/>
            <person name="Li Q."/>
            <person name="Li C."/>
            <person name="Zhang P."/>
            <person name="Huang Z."/>
            <person name="Berger S.L."/>
            <person name="Reinberg D."/>
            <person name="Wang J."/>
            <person name="Liebig J."/>
        </authorList>
    </citation>
    <scope>NUCLEOTIDE SEQUENCE [LARGE SCALE GENOMIC DNA]</scope>
    <source>
        <strain evidence="6">C129</strain>
    </source>
</reference>
<dbReference type="InterPro" id="IPR057568">
    <property type="entry name" value="CortBP2_NAV1-like_AAA_lid"/>
</dbReference>
<feature type="region of interest" description="Disordered" evidence="3">
    <location>
        <begin position="461"/>
        <end position="503"/>
    </location>
</feature>
<dbReference type="SMART" id="SM00382">
    <property type="entry name" value="AAA"/>
    <property type="match status" value="1"/>
</dbReference>
<dbReference type="GO" id="GO:0022008">
    <property type="term" value="P:neurogenesis"/>
    <property type="evidence" value="ECO:0007669"/>
    <property type="project" value="InterPro"/>
</dbReference>
<feature type="compositionally biased region" description="Low complexity" evidence="3">
    <location>
        <begin position="807"/>
        <end position="822"/>
    </location>
</feature>
<dbReference type="OrthoDB" id="2161974at2759"/>
<proteinExistence type="inferred from homology"/>
<comment type="similarity">
    <text evidence="1">Belongs to the Nav/unc-53 family.</text>
</comment>
<feature type="compositionally biased region" description="Basic and acidic residues" evidence="3">
    <location>
        <begin position="549"/>
        <end position="559"/>
    </location>
</feature>
<feature type="compositionally biased region" description="Polar residues" evidence="3">
    <location>
        <begin position="1547"/>
        <end position="1564"/>
    </location>
</feature>
<dbReference type="InterPro" id="IPR039041">
    <property type="entry name" value="Nav/unc-53"/>
</dbReference>
<feature type="compositionally biased region" description="Low complexity" evidence="3">
    <location>
        <begin position="414"/>
        <end position="428"/>
    </location>
</feature>
<dbReference type="SUPFAM" id="SSF52540">
    <property type="entry name" value="P-loop containing nucleoside triphosphate hydrolases"/>
    <property type="match status" value="1"/>
</dbReference>
<dbReference type="FunFam" id="3.40.50.300:FF:001111">
    <property type="entry name" value="neuron navigator 2 isoform X3"/>
    <property type="match status" value="1"/>
</dbReference>